<dbReference type="InterPro" id="IPR054416">
    <property type="entry name" value="GST_UstS-like_C"/>
</dbReference>
<dbReference type="Gene3D" id="3.40.30.10">
    <property type="entry name" value="Glutaredoxin"/>
    <property type="match status" value="1"/>
</dbReference>
<dbReference type="AlphaFoldDB" id="A0A3N4IJ63"/>
<dbReference type="Gene3D" id="1.20.1050.10">
    <property type="match status" value="1"/>
</dbReference>
<dbReference type="InterPro" id="IPR004045">
    <property type="entry name" value="Glutathione_S-Trfase_N"/>
</dbReference>
<keyword evidence="3" id="KW-1185">Reference proteome</keyword>
<reference evidence="2 3" key="1">
    <citation type="journal article" date="2018" name="Nat. Ecol. Evol.">
        <title>Pezizomycetes genomes reveal the molecular basis of ectomycorrhizal truffle lifestyle.</title>
        <authorList>
            <person name="Murat C."/>
            <person name="Payen T."/>
            <person name="Noel B."/>
            <person name="Kuo A."/>
            <person name="Morin E."/>
            <person name="Chen J."/>
            <person name="Kohler A."/>
            <person name="Krizsan K."/>
            <person name="Balestrini R."/>
            <person name="Da Silva C."/>
            <person name="Montanini B."/>
            <person name="Hainaut M."/>
            <person name="Levati E."/>
            <person name="Barry K.W."/>
            <person name="Belfiori B."/>
            <person name="Cichocki N."/>
            <person name="Clum A."/>
            <person name="Dockter R.B."/>
            <person name="Fauchery L."/>
            <person name="Guy J."/>
            <person name="Iotti M."/>
            <person name="Le Tacon F."/>
            <person name="Lindquist E.A."/>
            <person name="Lipzen A."/>
            <person name="Malagnac F."/>
            <person name="Mello A."/>
            <person name="Molinier V."/>
            <person name="Miyauchi S."/>
            <person name="Poulain J."/>
            <person name="Riccioni C."/>
            <person name="Rubini A."/>
            <person name="Sitrit Y."/>
            <person name="Splivallo R."/>
            <person name="Traeger S."/>
            <person name="Wang M."/>
            <person name="Zifcakova L."/>
            <person name="Wipf D."/>
            <person name="Zambonelli A."/>
            <person name="Paolocci F."/>
            <person name="Nowrousian M."/>
            <person name="Ottonello S."/>
            <person name="Baldrian P."/>
            <person name="Spatafora J.W."/>
            <person name="Henrissat B."/>
            <person name="Nagy L.G."/>
            <person name="Aury J.M."/>
            <person name="Wincker P."/>
            <person name="Grigoriev I.V."/>
            <person name="Bonfante P."/>
            <person name="Martin F.M."/>
        </authorList>
    </citation>
    <scope>NUCLEOTIDE SEQUENCE [LARGE SCALE GENOMIC DNA]</scope>
    <source>
        <strain evidence="2 3">RN42</strain>
    </source>
</reference>
<feature type="domain" description="GST N-terminal" evidence="1">
    <location>
        <begin position="15"/>
        <end position="106"/>
    </location>
</feature>
<dbReference type="SUPFAM" id="SSF47616">
    <property type="entry name" value="GST C-terminal domain-like"/>
    <property type="match status" value="1"/>
</dbReference>
<evidence type="ECO:0000259" key="1">
    <source>
        <dbReference type="PROSITE" id="PS50404"/>
    </source>
</evidence>
<evidence type="ECO:0000313" key="2">
    <source>
        <dbReference type="EMBL" id="RPA81674.1"/>
    </source>
</evidence>
<name>A0A3N4IJ63_ASCIM</name>
<protein>
    <recommendedName>
        <fullName evidence="1">GST N-terminal domain-containing protein</fullName>
    </recommendedName>
</protein>
<gene>
    <name evidence="2" type="ORF">BJ508DRAFT_361711</name>
</gene>
<dbReference type="EMBL" id="ML119677">
    <property type="protein sequence ID" value="RPA81674.1"/>
    <property type="molecule type" value="Genomic_DNA"/>
</dbReference>
<evidence type="ECO:0000313" key="3">
    <source>
        <dbReference type="Proteomes" id="UP000275078"/>
    </source>
</evidence>
<dbReference type="OrthoDB" id="4951845at2759"/>
<accession>A0A3N4IJ63</accession>
<dbReference type="PROSITE" id="PS50404">
    <property type="entry name" value="GST_NTER"/>
    <property type="match status" value="1"/>
</dbReference>
<dbReference type="SUPFAM" id="SSF52833">
    <property type="entry name" value="Thioredoxin-like"/>
    <property type="match status" value="1"/>
</dbReference>
<dbReference type="STRING" id="1160509.A0A3N4IJ63"/>
<dbReference type="CDD" id="cd03038">
    <property type="entry name" value="GST_N_etherase_LigE"/>
    <property type="match status" value="1"/>
</dbReference>
<dbReference type="Pfam" id="PF22041">
    <property type="entry name" value="GST_C_7"/>
    <property type="match status" value="1"/>
</dbReference>
<dbReference type="Proteomes" id="UP000275078">
    <property type="component" value="Unassembled WGS sequence"/>
</dbReference>
<dbReference type="Pfam" id="PF13409">
    <property type="entry name" value="GST_N_2"/>
    <property type="match status" value="1"/>
</dbReference>
<proteinExistence type="predicted"/>
<dbReference type="InterPro" id="IPR036249">
    <property type="entry name" value="Thioredoxin-like_sf"/>
</dbReference>
<dbReference type="InterPro" id="IPR036282">
    <property type="entry name" value="Glutathione-S-Trfase_C_sf"/>
</dbReference>
<sequence length="278" mass="30985">MASDSKPIVFYDIKTAPPVEKTCCSPNPWKARLALNFKGVPYKTQWTPLPDVASTRKALNVPAVRKFADGSDFYTLPVIHDTATETKVGDSFDIAVYLQKTYPDSGSGNLFPDQKLDYHLPEKLPILVPLSDVRDSPYPEYANFNQTVDAAFTAHVQLTTFGFPFDPEVADTCKAEFVRRASIAGITSWDQFKLEGQGRQNCFKSFEGMLGGLADLYKKNGGPFLLGEKACYADIIVGGWIKMYQRCLPKEEWEQVAGWHDGTFGKLADALEQFSQVK</sequence>
<organism evidence="2 3">
    <name type="scientific">Ascobolus immersus RN42</name>
    <dbReference type="NCBI Taxonomy" id="1160509"/>
    <lineage>
        <taxon>Eukaryota</taxon>
        <taxon>Fungi</taxon>
        <taxon>Dikarya</taxon>
        <taxon>Ascomycota</taxon>
        <taxon>Pezizomycotina</taxon>
        <taxon>Pezizomycetes</taxon>
        <taxon>Pezizales</taxon>
        <taxon>Ascobolaceae</taxon>
        <taxon>Ascobolus</taxon>
    </lineage>
</organism>